<evidence type="ECO:0000256" key="2">
    <source>
        <dbReference type="SAM" id="MobiDB-lite"/>
    </source>
</evidence>
<feature type="region of interest" description="Disordered" evidence="2">
    <location>
        <begin position="169"/>
        <end position="214"/>
    </location>
</feature>
<keyword evidence="3" id="KW-0472">Membrane</keyword>
<feature type="transmembrane region" description="Helical" evidence="3">
    <location>
        <begin position="6"/>
        <end position="24"/>
    </location>
</feature>
<reference evidence="5" key="1">
    <citation type="submission" date="2022-07" db="EMBL/GenBank/DDBJ databases">
        <authorList>
            <person name="Macas J."/>
            <person name="Novak P."/>
            <person name="Neumann P."/>
        </authorList>
    </citation>
    <scope>NUCLEOTIDE SEQUENCE</scope>
</reference>
<evidence type="ECO:0000259" key="4">
    <source>
        <dbReference type="PROSITE" id="PS51444"/>
    </source>
</evidence>
<keyword evidence="6" id="KW-1185">Reference proteome</keyword>
<feature type="non-terminal residue" evidence="5">
    <location>
        <position position="434"/>
    </location>
</feature>
<evidence type="ECO:0000256" key="3">
    <source>
        <dbReference type="SAM" id="Phobius"/>
    </source>
</evidence>
<dbReference type="PANTHER" id="PTHR23213">
    <property type="entry name" value="FORMIN-RELATED"/>
    <property type="match status" value="1"/>
</dbReference>
<feature type="compositionally biased region" description="Pro residues" evidence="2">
    <location>
        <begin position="63"/>
        <end position="74"/>
    </location>
</feature>
<dbReference type="EMBL" id="CAMAPF010000058">
    <property type="protein sequence ID" value="CAH9087563.1"/>
    <property type="molecule type" value="Genomic_DNA"/>
</dbReference>
<keyword evidence="3" id="KW-0812">Transmembrane</keyword>
<dbReference type="Proteomes" id="UP001152523">
    <property type="component" value="Unassembled WGS sequence"/>
</dbReference>
<feature type="region of interest" description="Disordered" evidence="2">
    <location>
        <begin position="256"/>
        <end position="282"/>
    </location>
</feature>
<dbReference type="PROSITE" id="PS51444">
    <property type="entry name" value="FH2"/>
    <property type="match status" value="1"/>
</dbReference>
<keyword evidence="3" id="KW-1133">Transmembrane helix</keyword>
<dbReference type="PANTHER" id="PTHR23213:SF354">
    <property type="entry name" value="FORMIN-LIKE PROTEIN 4"/>
    <property type="match status" value="1"/>
</dbReference>
<feature type="compositionally biased region" description="Polar residues" evidence="2">
    <location>
        <begin position="196"/>
        <end position="212"/>
    </location>
</feature>
<comment type="caution">
    <text evidence="5">The sequence shown here is derived from an EMBL/GenBank/DDBJ whole genome shotgun (WGS) entry which is preliminary data.</text>
</comment>
<dbReference type="GO" id="GO:0045010">
    <property type="term" value="P:actin nucleation"/>
    <property type="evidence" value="ECO:0007669"/>
    <property type="project" value="InterPro"/>
</dbReference>
<evidence type="ECO:0000313" key="6">
    <source>
        <dbReference type="Proteomes" id="UP001152523"/>
    </source>
</evidence>
<evidence type="ECO:0000313" key="5">
    <source>
        <dbReference type="EMBL" id="CAH9087563.1"/>
    </source>
</evidence>
<dbReference type="InterPro" id="IPR027643">
    <property type="entry name" value="Formin-like_plant"/>
</dbReference>
<feature type="transmembrane region" description="Helical" evidence="3">
    <location>
        <begin position="83"/>
        <end position="103"/>
    </location>
</feature>
<proteinExistence type="inferred from homology"/>
<dbReference type="SUPFAM" id="SSF101447">
    <property type="entry name" value="Formin homology 2 domain (FH2 domain)"/>
    <property type="match status" value="1"/>
</dbReference>
<feature type="compositionally biased region" description="Pro residues" evidence="2">
    <location>
        <begin position="258"/>
        <end position="267"/>
    </location>
</feature>
<dbReference type="GO" id="GO:0051015">
    <property type="term" value="F:actin filament binding"/>
    <property type="evidence" value="ECO:0007669"/>
    <property type="project" value="InterPro"/>
</dbReference>
<dbReference type="AlphaFoldDB" id="A0AAV0CYD3"/>
<sequence>MAVPKLFQPINVIHTLFSLIIILLEIPQFFSQPQNIQTFYPFPLPPLEPPRVPTSRRPVHPSLLPPSPPPPPPPSRKKKAIRIAIGVTAPGILVLSGILFLLLRYSMERSSPTAAAGISPYADPYPEKSRPGDELMMFGGMKIEGVIVDEEGLDVLYWRNLENGDHKGSFKRQVISNNSRKRSETPPTQEIPLLRGQSSSSHHPTWADSQNKALLRPPTFETVVLDESVDKQDSVSQPELNSPPLTDHEFSKASFREIPPPSAPSLPPKGMTLSEGTSGDGEEEVKMEALHCDELIHIADHSMTGDKMESGSFTFNGGPLDALFGYVATNQISPKGESSSQNNIGDNKATGPTPPTFILETKKSENIAIILKSLGVTRREIIDALNKGEGLNTETLEKLCRIAPTREEESEILNYAGNPTRLADSESFLFHILK</sequence>
<comment type="similarity">
    <text evidence="1">Belongs to the formin-like family. Class-I subfamily.</text>
</comment>
<organism evidence="5 6">
    <name type="scientific">Cuscuta epithymum</name>
    <dbReference type="NCBI Taxonomy" id="186058"/>
    <lineage>
        <taxon>Eukaryota</taxon>
        <taxon>Viridiplantae</taxon>
        <taxon>Streptophyta</taxon>
        <taxon>Embryophyta</taxon>
        <taxon>Tracheophyta</taxon>
        <taxon>Spermatophyta</taxon>
        <taxon>Magnoliopsida</taxon>
        <taxon>eudicotyledons</taxon>
        <taxon>Gunneridae</taxon>
        <taxon>Pentapetalae</taxon>
        <taxon>asterids</taxon>
        <taxon>lamiids</taxon>
        <taxon>Solanales</taxon>
        <taxon>Convolvulaceae</taxon>
        <taxon>Cuscuteae</taxon>
        <taxon>Cuscuta</taxon>
        <taxon>Cuscuta subgen. Cuscuta</taxon>
    </lineage>
</organism>
<accession>A0AAV0CYD3</accession>
<protein>
    <recommendedName>
        <fullName evidence="4">FH2 domain-containing protein</fullName>
    </recommendedName>
</protein>
<feature type="region of interest" description="Disordered" evidence="2">
    <location>
        <begin position="51"/>
        <end position="77"/>
    </location>
</feature>
<gene>
    <name evidence="5" type="ORF">CEPIT_LOCUS10197</name>
</gene>
<dbReference type="InterPro" id="IPR015425">
    <property type="entry name" value="FH2_Formin"/>
</dbReference>
<dbReference type="InterPro" id="IPR042201">
    <property type="entry name" value="FH2_Formin_sf"/>
</dbReference>
<feature type="domain" description="FH2" evidence="4">
    <location>
        <begin position="277"/>
        <end position="434"/>
    </location>
</feature>
<dbReference type="Pfam" id="PF02181">
    <property type="entry name" value="FH2"/>
    <property type="match status" value="1"/>
</dbReference>
<name>A0AAV0CYD3_9ASTE</name>
<evidence type="ECO:0000256" key="1">
    <source>
        <dbReference type="ARBA" id="ARBA00025793"/>
    </source>
</evidence>
<dbReference type="Gene3D" id="1.20.58.2220">
    <property type="entry name" value="Formin, FH2 domain"/>
    <property type="match status" value="1"/>
</dbReference>